<dbReference type="RefSeq" id="WP_115221528.1">
    <property type="nucleotide sequence ID" value="NZ_CAXYJE010000003.1"/>
</dbReference>
<keyword evidence="1" id="KW-0472">Membrane</keyword>
<gene>
    <name evidence="2" type="ORF">NCTC13292_01862</name>
</gene>
<organism evidence="2 3">
    <name type="scientific">Legionella donaldsonii</name>
    <dbReference type="NCBI Taxonomy" id="45060"/>
    <lineage>
        <taxon>Bacteria</taxon>
        <taxon>Pseudomonadati</taxon>
        <taxon>Pseudomonadota</taxon>
        <taxon>Gammaproteobacteria</taxon>
        <taxon>Legionellales</taxon>
        <taxon>Legionellaceae</taxon>
        <taxon>Legionella</taxon>
    </lineage>
</organism>
<evidence type="ECO:0008006" key="4">
    <source>
        <dbReference type="Google" id="ProtNLM"/>
    </source>
</evidence>
<reference evidence="2 3" key="1">
    <citation type="submission" date="2018-06" db="EMBL/GenBank/DDBJ databases">
        <authorList>
            <consortium name="Pathogen Informatics"/>
            <person name="Doyle S."/>
        </authorList>
    </citation>
    <scope>NUCLEOTIDE SEQUENCE [LARGE SCALE GENOMIC DNA]</scope>
    <source>
        <strain evidence="2 3">NCTC13292</strain>
    </source>
</reference>
<dbReference type="InterPro" id="IPR025333">
    <property type="entry name" value="DUF4239"/>
</dbReference>
<keyword evidence="1" id="KW-0812">Transmembrane</keyword>
<name>A0A378J5B3_9GAMM</name>
<evidence type="ECO:0000313" key="3">
    <source>
        <dbReference type="Proteomes" id="UP000254677"/>
    </source>
</evidence>
<evidence type="ECO:0000256" key="1">
    <source>
        <dbReference type="SAM" id="Phobius"/>
    </source>
</evidence>
<feature type="transmembrane region" description="Helical" evidence="1">
    <location>
        <begin position="54"/>
        <end position="74"/>
    </location>
</feature>
<accession>A0A378J5B3</accession>
<dbReference type="Proteomes" id="UP000254677">
    <property type="component" value="Unassembled WGS sequence"/>
</dbReference>
<feature type="transmembrane region" description="Helical" evidence="1">
    <location>
        <begin position="12"/>
        <end position="33"/>
    </location>
</feature>
<dbReference type="OrthoDB" id="5636915at2"/>
<dbReference type="Pfam" id="PF14023">
    <property type="entry name" value="Bestrophin-like"/>
    <property type="match status" value="1"/>
</dbReference>
<keyword evidence="1" id="KW-1133">Transmembrane helix</keyword>
<proteinExistence type="predicted"/>
<dbReference type="AlphaFoldDB" id="A0A378J5B3"/>
<feature type="transmembrane region" description="Helical" evidence="1">
    <location>
        <begin position="217"/>
        <end position="241"/>
    </location>
</feature>
<evidence type="ECO:0000313" key="2">
    <source>
        <dbReference type="EMBL" id="STX42932.1"/>
    </source>
</evidence>
<feature type="transmembrane region" description="Helical" evidence="1">
    <location>
        <begin position="190"/>
        <end position="210"/>
    </location>
</feature>
<dbReference type="EMBL" id="UGOA01000001">
    <property type="protein sequence ID" value="STX42932.1"/>
    <property type="molecule type" value="Genomic_DNA"/>
</dbReference>
<protein>
    <recommendedName>
        <fullName evidence="4">DUF4239 domain-containing protein</fullName>
    </recommendedName>
</protein>
<sequence length="262" mass="29846">MFRTIVNTLHPTLFYIFISIIYVGFAIVVYAIATKIVPSKRLKDDRFDEAVSMSLGLVNGVYSILLGFLLFLIWENYQTAEQVVVDEGSKLTIMWEGSRVFPTSVANGLQEAIEQYAREVTEEEWPAMADGEQDADIPQLLSNLYTLIQSYSPETTVTQTFYSEILSALNAIMELRNHRLSLLKSAIPTAWYVFIFFVAFVLILLNALSLRRHSMQLYMHILLTLVITFYLTAITALSYPFSGYISVEKSLFLQGSLQKIHH</sequence>
<keyword evidence="3" id="KW-1185">Reference proteome</keyword>